<name>R7VY67_COLLI</name>
<gene>
    <name evidence="2" type="ORF">A306_00760</name>
</gene>
<evidence type="ECO:0000313" key="2">
    <source>
        <dbReference type="EMBL" id="EMC90148.1"/>
    </source>
</evidence>
<proteinExistence type="predicted"/>
<organism evidence="2">
    <name type="scientific">Columba livia</name>
    <name type="common">Rock dove</name>
    <dbReference type="NCBI Taxonomy" id="8932"/>
    <lineage>
        <taxon>Eukaryota</taxon>
        <taxon>Metazoa</taxon>
        <taxon>Chordata</taxon>
        <taxon>Craniata</taxon>
        <taxon>Vertebrata</taxon>
        <taxon>Euteleostomi</taxon>
        <taxon>Archelosauria</taxon>
        <taxon>Archosauria</taxon>
        <taxon>Dinosauria</taxon>
        <taxon>Saurischia</taxon>
        <taxon>Theropoda</taxon>
        <taxon>Coelurosauria</taxon>
        <taxon>Aves</taxon>
        <taxon>Neognathae</taxon>
        <taxon>Neoaves</taxon>
        <taxon>Columbimorphae</taxon>
        <taxon>Columbiformes</taxon>
        <taxon>Columbidae</taxon>
        <taxon>Columba</taxon>
    </lineage>
</organism>
<reference evidence="2" key="1">
    <citation type="journal article" date="2013" name="Science">
        <title>Genomic diversity and evolution of the head crest in the rock pigeon.</title>
        <authorList>
            <person name="Shapiro M.D."/>
            <person name="Kronenberg Z."/>
            <person name="Li C."/>
            <person name="Domyan E.T."/>
            <person name="Pan H."/>
            <person name="Campbell M."/>
            <person name="Tan H."/>
            <person name="Huff C.D."/>
            <person name="Hu H."/>
            <person name="Vickrey A.I."/>
            <person name="Nielsen S.C."/>
            <person name="Stringham S.A."/>
            <person name="Hu H."/>
            <person name="Willerslev E."/>
            <person name="Gilbert M.T."/>
            <person name="Yandell M."/>
            <person name="Zhang G."/>
            <person name="Wang J."/>
        </authorList>
    </citation>
    <scope>NUCLEOTIDE SEQUENCE [LARGE SCALE GENOMIC DNA]</scope>
    <source>
        <tissue evidence="2">Blood</tissue>
    </source>
</reference>
<dbReference type="EMBL" id="KB376349">
    <property type="protein sequence ID" value="EMC90148.1"/>
    <property type="molecule type" value="Genomic_DNA"/>
</dbReference>
<accession>R7VY67</accession>
<feature type="region of interest" description="Disordered" evidence="1">
    <location>
        <begin position="69"/>
        <end position="145"/>
    </location>
</feature>
<protein>
    <submittedName>
        <fullName evidence="2">Uncharacterized protein</fullName>
    </submittedName>
</protein>
<evidence type="ECO:0000256" key="1">
    <source>
        <dbReference type="SAM" id="MobiDB-lite"/>
    </source>
</evidence>
<sequence length="225" mass="24484">MVYTWERMQVLPESAPEMSCKDCDHSLPTSLWGSECLKVPHSVLRTPQGQMGPDGQDTRAAPEQQLWTERSDAGSADLQPAGQGGSLHSAVSTRSRSPGDSETSQVSCPILSTQGTPEGQIGLGKKDTRAAPDLQPAGQGESLPSAVTKYPWPPWAQPLSRAALERLRRAGLEPLPAVWFKDLGPALSLQQRIQHSWDAAEWEQMVRLDLERRAGALTRTTEAVV</sequence>
<dbReference type="AlphaFoldDB" id="R7VY67"/>
<feature type="compositionally biased region" description="Polar residues" evidence="1">
    <location>
        <begin position="89"/>
        <end position="117"/>
    </location>
</feature>